<reference evidence="2 3" key="1">
    <citation type="submission" date="2020-08" db="EMBL/GenBank/DDBJ databases">
        <title>Genomic Encyclopedia of Archaeal and Bacterial Type Strains, Phase II (KMG-II): from individual species to whole genera.</title>
        <authorList>
            <person name="Goeker M."/>
        </authorList>
    </citation>
    <scope>NUCLEOTIDE SEQUENCE [LARGE SCALE GENOMIC DNA]</scope>
    <source>
        <strain evidence="2 3">DSM 43850</strain>
    </source>
</reference>
<dbReference type="PANTHER" id="PTHR39335:SF1">
    <property type="entry name" value="BLL4220 PROTEIN"/>
    <property type="match status" value="1"/>
</dbReference>
<organism evidence="2 3">
    <name type="scientific">Kutzneria viridogrisea</name>
    <dbReference type="NCBI Taxonomy" id="47990"/>
    <lineage>
        <taxon>Bacteria</taxon>
        <taxon>Bacillati</taxon>
        <taxon>Actinomycetota</taxon>
        <taxon>Actinomycetes</taxon>
        <taxon>Pseudonocardiales</taxon>
        <taxon>Pseudonocardiaceae</taxon>
        <taxon>Kutzneria</taxon>
    </lineage>
</organism>
<dbReference type="Proteomes" id="UP000517916">
    <property type="component" value="Unassembled WGS sequence"/>
</dbReference>
<dbReference type="InterPro" id="IPR005297">
    <property type="entry name" value="Lipoprotein_repeat"/>
</dbReference>
<accession>A0ABR6BUU4</accession>
<keyword evidence="2" id="KW-0449">Lipoprotein</keyword>
<feature type="region of interest" description="Disordered" evidence="1">
    <location>
        <begin position="152"/>
        <end position="180"/>
    </location>
</feature>
<proteinExistence type="predicted"/>
<comment type="caution">
    <text evidence="2">The sequence shown here is derived from an EMBL/GenBank/DDBJ whole genome shotgun (WGS) entry which is preliminary data.</text>
</comment>
<keyword evidence="3" id="KW-1185">Reference proteome</keyword>
<evidence type="ECO:0000256" key="1">
    <source>
        <dbReference type="SAM" id="MobiDB-lite"/>
    </source>
</evidence>
<dbReference type="RefSeq" id="WP_182839797.1">
    <property type="nucleotide sequence ID" value="NZ_BAAABQ010000025.1"/>
</dbReference>
<sequence>MSTVSPRRGRRQRGSSRSPLAVLGLLPLVLAVGCTSKAPAQNVEAVATPIFTSNADAPTNAATLNVTSSGQLGKIVVDREGFTLYRFDKDTAKPPKANCAGSCALTWLPVPGDDPGITVQGINQSLVGQVQRADETSQLTLGGWPLYRYAQDHKPGDTAGQGQQGAWFAITPDGKKAGSP</sequence>
<gene>
    <name evidence="2" type="ORF">BC739_007570</name>
</gene>
<dbReference type="PANTHER" id="PTHR39335">
    <property type="entry name" value="BLL4220 PROTEIN"/>
    <property type="match status" value="1"/>
</dbReference>
<dbReference type="Pfam" id="PF03640">
    <property type="entry name" value="Lipoprotein_15"/>
    <property type="match status" value="2"/>
</dbReference>
<evidence type="ECO:0000313" key="2">
    <source>
        <dbReference type="EMBL" id="MBA8930337.1"/>
    </source>
</evidence>
<evidence type="ECO:0000313" key="3">
    <source>
        <dbReference type="Proteomes" id="UP000517916"/>
    </source>
</evidence>
<name>A0ABR6BUU4_9PSEU</name>
<dbReference type="EMBL" id="JACJID010000006">
    <property type="protein sequence ID" value="MBA8930337.1"/>
    <property type="molecule type" value="Genomic_DNA"/>
</dbReference>
<protein>
    <submittedName>
        <fullName evidence="2">Lipoprotein with Yx(FWY)xxD motif</fullName>
    </submittedName>
</protein>
<dbReference type="PROSITE" id="PS51257">
    <property type="entry name" value="PROKAR_LIPOPROTEIN"/>
    <property type="match status" value="1"/>
</dbReference>